<accession>A0A136IY06</accession>
<dbReference type="GO" id="GO:0008233">
    <property type="term" value="F:peptidase activity"/>
    <property type="evidence" value="ECO:0007669"/>
    <property type="project" value="UniProtKB-KW"/>
</dbReference>
<gene>
    <name evidence="5" type="ORF">Micbo1qcDRAFT_189464</name>
</gene>
<dbReference type="GO" id="GO:0016603">
    <property type="term" value="F:glutaminyl-peptide cyclotransferase activity"/>
    <property type="evidence" value="ECO:0007669"/>
    <property type="project" value="InterPro"/>
</dbReference>
<keyword evidence="3" id="KW-0479">Metal-binding</keyword>
<dbReference type="InterPro" id="IPR040234">
    <property type="entry name" value="QC/QCL"/>
</dbReference>
<keyword evidence="3" id="KW-0645">Protease</keyword>
<name>A0A136IY06_9PEZI</name>
<evidence type="ECO:0000313" key="5">
    <source>
        <dbReference type="EMBL" id="KXJ89807.1"/>
    </source>
</evidence>
<dbReference type="InParanoid" id="A0A136IY06"/>
<dbReference type="FunCoup" id="A0A136IY06">
    <property type="interactions" value="142"/>
</dbReference>
<evidence type="ECO:0000256" key="2">
    <source>
        <dbReference type="ARBA" id="ARBA00023315"/>
    </source>
</evidence>
<dbReference type="Pfam" id="PF04389">
    <property type="entry name" value="Peptidase_M28"/>
    <property type="match status" value="1"/>
</dbReference>
<reference evidence="6" key="1">
    <citation type="submission" date="2016-02" db="EMBL/GenBank/DDBJ databases">
        <title>Draft genome sequence of Microdochium bolleyi, a fungal endophyte of beachgrass.</title>
        <authorList>
            <consortium name="DOE Joint Genome Institute"/>
            <person name="David A.S."/>
            <person name="May G."/>
            <person name="Haridas S."/>
            <person name="Lim J."/>
            <person name="Wang M."/>
            <person name="Labutti K."/>
            <person name="Lipzen A."/>
            <person name="Barry K."/>
            <person name="Grigoriev I.V."/>
        </authorList>
    </citation>
    <scope>NUCLEOTIDE SEQUENCE [LARGE SCALE GENOMIC DNA]</scope>
    <source>
        <strain evidence="6">J235TASD1</strain>
    </source>
</reference>
<keyword evidence="6" id="KW-1185">Reference proteome</keyword>
<feature type="domain" description="Peptidase M28" evidence="4">
    <location>
        <begin position="127"/>
        <end position="351"/>
    </location>
</feature>
<dbReference type="Proteomes" id="UP000070501">
    <property type="component" value="Unassembled WGS sequence"/>
</dbReference>
<evidence type="ECO:0000313" key="6">
    <source>
        <dbReference type="Proteomes" id="UP000070501"/>
    </source>
</evidence>
<dbReference type="InterPro" id="IPR037457">
    <property type="entry name" value="M28_QC"/>
</dbReference>
<keyword evidence="1 5" id="KW-0808">Transferase</keyword>
<keyword evidence="3" id="KW-0732">Signal</keyword>
<dbReference type="OrthoDB" id="3907302at2759"/>
<dbReference type="GO" id="GO:0006508">
    <property type="term" value="P:proteolysis"/>
    <property type="evidence" value="ECO:0007669"/>
    <property type="project" value="UniProtKB-KW"/>
</dbReference>
<feature type="chain" id="PRO_5007230148" description="Peptide hydrolase" evidence="3">
    <location>
        <begin position="26"/>
        <end position="367"/>
    </location>
</feature>
<dbReference type="EMBL" id="KQ964254">
    <property type="protein sequence ID" value="KXJ89807.1"/>
    <property type="molecule type" value="Genomic_DNA"/>
</dbReference>
<keyword evidence="3" id="KW-0862">Zinc</keyword>
<dbReference type="CDD" id="cd03880">
    <property type="entry name" value="M28_QC_like"/>
    <property type="match status" value="1"/>
</dbReference>
<evidence type="ECO:0000256" key="1">
    <source>
        <dbReference type="ARBA" id="ARBA00022679"/>
    </source>
</evidence>
<feature type="signal peptide" evidence="3">
    <location>
        <begin position="1"/>
        <end position="25"/>
    </location>
</feature>
<organism evidence="5 6">
    <name type="scientific">Microdochium bolleyi</name>
    <dbReference type="NCBI Taxonomy" id="196109"/>
    <lineage>
        <taxon>Eukaryota</taxon>
        <taxon>Fungi</taxon>
        <taxon>Dikarya</taxon>
        <taxon>Ascomycota</taxon>
        <taxon>Pezizomycotina</taxon>
        <taxon>Sordariomycetes</taxon>
        <taxon>Xylariomycetidae</taxon>
        <taxon>Xylariales</taxon>
        <taxon>Microdochiaceae</taxon>
        <taxon>Microdochium</taxon>
    </lineage>
</organism>
<proteinExistence type="inferred from homology"/>
<dbReference type="PANTHER" id="PTHR12283:SF2">
    <property type="entry name" value="PEPTIDE HYDROLASE"/>
    <property type="match status" value="1"/>
</dbReference>
<dbReference type="SUPFAM" id="SSF53187">
    <property type="entry name" value="Zn-dependent exopeptidases"/>
    <property type="match status" value="1"/>
</dbReference>
<dbReference type="EC" id="3.4.-.-" evidence="3"/>
<dbReference type="GO" id="GO:0008270">
    <property type="term" value="F:zinc ion binding"/>
    <property type="evidence" value="ECO:0007669"/>
    <property type="project" value="TreeGrafter"/>
</dbReference>
<comment type="similarity">
    <text evidence="3">Belongs to the peptidase M28 family.</text>
</comment>
<dbReference type="InterPro" id="IPR007484">
    <property type="entry name" value="Peptidase_M28"/>
</dbReference>
<dbReference type="Gene3D" id="3.40.630.10">
    <property type="entry name" value="Zn peptidases"/>
    <property type="match status" value="1"/>
</dbReference>
<evidence type="ECO:0000256" key="3">
    <source>
        <dbReference type="RuleBase" id="RU361240"/>
    </source>
</evidence>
<dbReference type="PANTHER" id="PTHR12283">
    <property type="entry name" value="GLUTAMINYL-PEPTIDE CYCLOTRANSFERASE"/>
    <property type="match status" value="1"/>
</dbReference>
<keyword evidence="2" id="KW-0012">Acyltransferase</keyword>
<evidence type="ECO:0000259" key="4">
    <source>
        <dbReference type="Pfam" id="PF04389"/>
    </source>
</evidence>
<sequence>MVHLSATAVLRTCVHALVLAGTALGYTELSDDRLKQIDLDPADFDIHNKAGLLAPLLITRVPGTDGQVVAQHHFVNFFASQLPSWKISWQNSTGTTPATGSREIPFQNIIIKREPQWCLDREGSCGLLTLVAHYDSKIAPAGFIGATDSAAPCAMLMYAARAIDGQLTKLWANMEKSGEKTNVGVQIILLDGEEAFLSWTATDSLYGSRALTTQWEGSPLPGISTYHDPMDQISLFVLLDLLGSAEPSVPSYFQSTHWAYQRMAQIEKRMRDLGALEAKPKRQFLHDHDKKASSFSQSWISDDHEPFMHKGVPILHIITSPFPRVWHTMDDDGEHLDMPTVHDWAKITLAFTMEWMDLMKVSPTPRD</sequence>
<keyword evidence="3" id="KW-0378">Hydrolase</keyword>
<dbReference type="AlphaFoldDB" id="A0A136IY06"/>
<protein>
    <recommendedName>
        <fullName evidence="3">Peptide hydrolase</fullName>
        <ecNumber evidence="3">3.4.-.-</ecNumber>
    </recommendedName>
</protein>